<name>A0A875SAS3_EENNA</name>
<dbReference type="GeneID" id="62197666"/>
<dbReference type="OrthoDB" id="10299663at2759"/>
<dbReference type="Proteomes" id="UP000662931">
    <property type="component" value="Chromosome 4"/>
</dbReference>
<evidence type="ECO:0000313" key="1">
    <source>
        <dbReference type="EMBL" id="QPG76872.1"/>
    </source>
</evidence>
<sequence length="574" mass="65670">MSFSDDYTVLCCNKATILNLLDDYDSPPSLIVLDNIFSGFTLASFLVKNGFSEDHLLVVDDLPESHYDGSKMNHLQKTQIKQDSVFSKTPIIIVSTTLVKETFDRFIIQSIYRQSTFKKFCIVGTNASEVLNDFQIDSIHWNFKASVTNRNFFSDVDVTSFGQLEQVLTAQLQSASALTAVVVSDFASSGYNFQIPGFTSYSVTSNTDLDSLNLYNESNLVLVQSEPKLLARLLNQIYFKQLKVQRVYLAEDLFGSVVLDSAPILPKELLDQFNFVSSTIKVYHLMTEVHYQRSIHEQVSLGATLLLLKDSLKCSAISDSYKLNVYRLKLLGYLDDQSIINSNHILWKLSNLFTISQLLDTKWVLLMATLNYAVENYNDSVIRQIILFISLIYYYDSKNYKLSTLLYSIDKVVESDILSILNYLNGTHIQGVDRVYDRVIKLAKLTKLAKLAPEPKQKQKPKPMDTSLTQEILTSFKHGFFINIGCVKEVHIKEDSHLIRFRICSGFDKDSYSIPPLSFQLNPYAAEYYRVNDIFCWLDLVQPVEKDSFYPFLGISITKDELLNEYSDYFKLIR</sequence>
<keyword evidence="2" id="KW-1185">Reference proteome</keyword>
<dbReference type="EMBL" id="CP064815">
    <property type="protein sequence ID" value="QPG76872.1"/>
    <property type="molecule type" value="Genomic_DNA"/>
</dbReference>
<evidence type="ECO:0000313" key="2">
    <source>
        <dbReference type="Proteomes" id="UP000662931"/>
    </source>
</evidence>
<proteinExistence type="predicted"/>
<reference evidence="1" key="1">
    <citation type="submission" date="2020-10" db="EMBL/GenBank/DDBJ databases">
        <authorList>
            <person name="Roach M.J.R."/>
        </authorList>
    </citation>
    <scope>NUCLEOTIDE SEQUENCE</scope>
    <source>
        <strain evidence="1">CBS 1945</strain>
    </source>
</reference>
<accession>A0A875SAS3</accession>
<dbReference type="RefSeq" id="XP_038780437.1">
    <property type="nucleotide sequence ID" value="XM_038924509.1"/>
</dbReference>
<dbReference type="KEGG" id="bnn:FOA43_004266"/>
<gene>
    <name evidence="1" type="ORF">FOA43_004266</name>
</gene>
<protein>
    <submittedName>
        <fullName evidence="1">Uncharacterized protein</fullName>
    </submittedName>
</protein>
<organism evidence="1 2">
    <name type="scientific">Eeniella nana</name>
    <name type="common">Yeast</name>
    <name type="synonym">Brettanomyces nanus</name>
    <dbReference type="NCBI Taxonomy" id="13502"/>
    <lineage>
        <taxon>Eukaryota</taxon>
        <taxon>Fungi</taxon>
        <taxon>Dikarya</taxon>
        <taxon>Ascomycota</taxon>
        <taxon>Saccharomycotina</taxon>
        <taxon>Pichiomycetes</taxon>
        <taxon>Pichiales</taxon>
        <taxon>Pichiaceae</taxon>
        <taxon>Brettanomyces</taxon>
    </lineage>
</organism>
<dbReference type="AlphaFoldDB" id="A0A875SAS3"/>